<dbReference type="RefSeq" id="WP_207332886.1">
    <property type="nucleotide sequence ID" value="NZ_JAFMYW010000016.1"/>
</dbReference>
<dbReference type="PROSITE" id="PS50110">
    <property type="entry name" value="RESPONSE_REGULATORY"/>
    <property type="match status" value="1"/>
</dbReference>
<reference evidence="3 4" key="1">
    <citation type="submission" date="2021-03" db="EMBL/GenBank/DDBJ databases">
        <title>Fibrella sp. HMF5405 genome sequencing and assembly.</title>
        <authorList>
            <person name="Kang H."/>
            <person name="Kim H."/>
            <person name="Bae S."/>
            <person name="Joh K."/>
        </authorList>
    </citation>
    <scope>NUCLEOTIDE SEQUENCE [LARGE SCALE GENOMIC DNA]</scope>
    <source>
        <strain evidence="3 4">HMF5405</strain>
    </source>
</reference>
<feature type="modified residue" description="4-aspartylphosphate" evidence="1">
    <location>
        <position position="58"/>
    </location>
</feature>
<evidence type="ECO:0000313" key="4">
    <source>
        <dbReference type="Proteomes" id="UP000664628"/>
    </source>
</evidence>
<evidence type="ECO:0000313" key="3">
    <source>
        <dbReference type="EMBL" id="MBO0952933.1"/>
    </source>
</evidence>
<dbReference type="InterPro" id="IPR011006">
    <property type="entry name" value="CheY-like_superfamily"/>
</dbReference>
<keyword evidence="1" id="KW-0597">Phosphoprotein</keyword>
<dbReference type="Pfam" id="PF00072">
    <property type="entry name" value="Response_reg"/>
    <property type="match status" value="1"/>
</dbReference>
<proteinExistence type="predicted"/>
<dbReference type="InterPro" id="IPR001789">
    <property type="entry name" value="Sig_transdc_resp-reg_receiver"/>
</dbReference>
<organism evidence="3 4">
    <name type="scientific">Fibrella forsythiae</name>
    <dbReference type="NCBI Taxonomy" id="2817061"/>
    <lineage>
        <taxon>Bacteria</taxon>
        <taxon>Pseudomonadati</taxon>
        <taxon>Bacteroidota</taxon>
        <taxon>Cytophagia</taxon>
        <taxon>Cytophagales</taxon>
        <taxon>Spirosomataceae</taxon>
        <taxon>Fibrella</taxon>
    </lineage>
</organism>
<dbReference type="InterPro" id="IPR052893">
    <property type="entry name" value="TCS_response_regulator"/>
</dbReference>
<sequence>MLTGPIIIIEDDADDQYIFQKVLGELNVPNTIRFFDNGQLVLNYLQETEEQPFLIICDINMPLMNGMELRQYIETDAQLKKKIIPFIFITTNASPDLIKEAYQVTIQGFFKKANGYEETKRQLEQIIGYWSLCLHPNSEW</sequence>
<evidence type="ECO:0000256" key="1">
    <source>
        <dbReference type="PROSITE-ProRule" id="PRU00169"/>
    </source>
</evidence>
<dbReference type="PANTHER" id="PTHR44520">
    <property type="entry name" value="RESPONSE REGULATOR RCP1-RELATED"/>
    <property type="match status" value="1"/>
</dbReference>
<dbReference type="EMBL" id="JAFMYW010000016">
    <property type="protein sequence ID" value="MBO0952933.1"/>
    <property type="molecule type" value="Genomic_DNA"/>
</dbReference>
<name>A0ABS3JU02_9BACT</name>
<evidence type="ECO:0000259" key="2">
    <source>
        <dbReference type="PROSITE" id="PS50110"/>
    </source>
</evidence>
<dbReference type="SUPFAM" id="SSF52172">
    <property type="entry name" value="CheY-like"/>
    <property type="match status" value="1"/>
</dbReference>
<dbReference type="Proteomes" id="UP000664628">
    <property type="component" value="Unassembled WGS sequence"/>
</dbReference>
<dbReference type="Gene3D" id="3.40.50.2300">
    <property type="match status" value="1"/>
</dbReference>
<comment type="caution">
    <text evidence="3">The sequence shown here is derived from an EMBL/GenBank/DDBJ whole genome shotgun (WGS) entry which is preliminary data.</text>
</comment>
<dbReference type="SMART" id="SM00448">
    <property type="entry name" value="REC"/>
    <property type="match status" value="1"/>
</dbReference>
<accession>A0ABS3JU02</accession>
<keyword evidence="4" id="KW-1185">Reference proteome</keyword>
<dbReference type="PANTHER" id="PTHR44520:SF2">
    <property type="entry name" value="RESPONSE REGULATOR RCP1"/>
    <property type="match status" value="1"/>
</dbReference>
<protein>
    <submittedName>
        <fullName evidence="3">Response regulator</fullName>
    </submittedName>
</protein>
<gene>
    <name evidence="3" type="ORF">J2I46_30450</name>
</gene>
<feature type="domain" description="Response regulatory" evidence="2">
    <location>
        <begin position="5"/>
        <end position="127"/>
    </location>
</feature>